<evidence type="ECO:0008006" key="3">
    <source>
        <dbReference type="Google" id="ProtNLM"/>
    </source>
</evidence>
<proteinExistence type="predicted"/>
<dbReference type="InterPro" id="IPR011250">
    <property type="entry name" value="OMP/PagP_B-barrel"/>
</dbReference>
<dbReference type="AlphaFoldDB" id="A0A2L1GRF9"/>
<dbReference type="KEGG" id="deo:CAY53_04920"/>
<reference evidence="1 2" key="1">
    <citation type="journal article" date="2018" name="MBio">
        <title>Insights into the evolution of host association through the isolation and characterization of a novel human periodontal pathobiont, Desulfobulbus oralis.</title>
        <authorList>
            <person name="Cross K.L."/>
            <person name="Chirania P."/>
            <person name="Xiong W."/>
            <person name="Beall C.J."/>
            <person name="Elkins J.G."/>
            <person name="Giannone R.J."/>
            <person name="Griffen A.L."/>
            <person name="Guss A.M."/>
            <person name="Hettich R.L."/>
            <person name="Joshi S.S."/>
            <person name="Mokrzan E.M."/>
            <person name="Martin R.K."/>
            <person name="Zhulin I.B."/>
            <person name="Leys E.J."/>
            <person name="Podar M."/>
        </authorList>
    </citation>
    <scope>NUCLEOTIDE SEQUENCE [LARGE SCALE GENOMIC DNA]</scope>
    <source>
        <strain evidence="1 2">ORNL</strain>
    </source>
</reference>
<keyword evidence="2" id="KW-1185">Reference proteome</keyword>
<sequence length="155" mass="17030">MLCTLTAGNALAEHRLGGGVNYWVMLKDLDDKDFDDKGLSYLVSYQYWKGPFGVELAGELLPKRLDETALAPQAYLLFGGTLYAGGGIGIIYSDGDFAKQPFFALKAGVNLELIPHTFVDISANYRFSNKEDLRDETKGVDTDTVFLGAAFRFAL</sequence>
<gene>
    <name evidence="1" type="ORF">CAY53_04920</name>
</gene>
<organism evidence="1 2">
    <name type="scientific">Desulfobulbus oralis</name>
    <dbReference type="NCBI Taxonomy" id="1986146"/>
    <lineage>
        <taxon>Bacteria</taxon>
        <taxon>Pseudomonadati</taxon>
        <taxon>Thermodesulfobacteriota</taxon>
        <taxon>Desulfobulbia</taxon>
        <taxon>Desulfobulbales</taxon>
        <taxon>Desulfobulbaceae</taxon>
        <taxon>Desulfobulbus</taxon>
    </lineage>
</organism>
<protein>
    <recommendedName>
        <fullName evidence="3">Outer membrane protein beta-barrel domain-containing protein</fullName>
    </recommendedName>
</protein>
<evidence type="ECO:0000313" key="1">
    <source>
        <dbReference type="EMBL" id="AVD72240.1"/>
    </source>
</evidence>
<name>A0A2L1GRF9_9BACT</name>
<dbReference type="Proteomes" id="UP000239867">
    <property type="component" value="Chromosome"/>
</dbReference>
<evidence type="ECO:0000313" key="2">
    <source>
        <dbReference type="Proteomes" id="UP000239867"/>
    </source>
</evidence>
<accession>A0A2L1GRF9</accession>
<dbReference type="SUPFAM" id="SSF56925">
    <property type="entry name" value="OMPA-like"/>
    <property type="match status" value="1"/>
</dbReference>
<dbReference type="EMBL" id="CP021255">
    <property type="protein sequence ID" value="AVD72240.1"/>
    <property type="molecule type" value="Genomic_DNA"/>
</dbReference>